<dbReference type="Proteomes" id="UP000243063">
    <property type="component" value="Chromosome I"/>
</dbReference>
<keyword evidence="7" id="KW-1185">Reference proteome</keyword>
<comment type="subcellular location">
    <subcellularLocation>
        <location evidence="1">Endomembrane system</location>
        <topology evidence="1">Multi-pass membrane protein</topology>
    </subcellularLocation>
</comment>
<accession>A0A1H2FFW5</accession>
<dbReference type="PANTHER" id="PTHR12714:SF24">
    <property type="entry name" value="SLR1182 PROTEIN"/>
    <property type="match status" value="1"/>
</dbReference>
<keyword evidence="6" id="KW-0808">Transferase</keyword>
<sequence length="154" mass="17104">MLATLHRWMPPPLLAALCALGGWALHRAWPAARLDSATLRGLAVLLALAALGLMLAAVWTLWRARTTVDPLHPQRASRLVEGGPFARSRNPIYLGDALLLLAFALWLGQPLALLAPLLFVLLIDRGQIRAEERALQQLFGAEYRAYCARVRRWL</sequence>
<dbReference type="STRING" id="1245526.SAMN05216580_1174"/>
<dbReference type="InterPro" id="IPR007318">
    <property type="entry name" value="Phopholipid_MeTrfase"/>
</dbReference>
<dbReference type="GO" id="GO:0008168">
    <property type="term" value="F:methyltransferase activity"/>
    <property type="evidence" value="ECO:0007669"/>
    <property type="project" value="UniProtKB-KW"/>
</dbReference>
<evidence type="ECO:0000256" key="5">
    <source>
        <dbReference type="SAM" id="Phobius"/>
    </source>
</evidence>
<evidence type="ECO:0000256" key="1">
    <source>
        <dbReference type="ARBA" id="ARBA00004127"/>
    </source>
</evidence>
<proteinExistence type="predicted"/>
<evidence type="ECO:0000313" key="6">
    <source>
        <dbReference type="EMBL" id="SDU05858.1"/>
    </source>
</evidence>
<feature type="transmembrane region" description="Helical" evidence="5">
    <location>
        <begin position="43"/>
        <end position="62"/>
    </location>
</feature>
<feature type="transmembrane region" description="Helical" evidence="5">
    <location>
        <begin position="97"/>
        <end position="123"/>
    </location>
</feature>
<name>A0A1H2FFW5_9GAMM</name>
<dbReference type="Gene3D" id="1.20.120.1630">
    <property type="match status" value="1"/>
</dbReference>
<keyword evidence="3 5" id="KW-1133">Transmembrane helix</keyword>
<dbReference type="GO" id="GO:0012505">
    <property type="term" value="C:endomembrane system"/>
    <property type="evidence" value="ECO:0007669"/>
    <property type="project" value="UniProtKB-SubCell"/>
</dbReference>
<organism evidence="6 7">
    <name type="scientific">Geopseudomonas guangdongensis</name>
    <dbReference type="NCBI Taxonomy" id="1245526"/>
    <lineage>
        <taxon>Bacteria</taxon>
        <taxon>Pseudomonadati</taxon>
        <taxon>Pseudomonadota</taxon>
        <taxon>Gammaproteobacteria</taxon>
        <taxon>Pseudomonadales</taxon>
        <taxon>Pseudomonadaceae</taxon>
        <taxon>Geopseudomonas</taxon>
    </lineage>
</organism>
<keyword evidence="6" id="KW-0489">Methyltransferase</keyword>
<protein>
    <submittedName>
        <fullName evidence="6">Protein-S-isoprenylcysteine O-methyltransferase Ste14</fullName>
    </submittedName>
</protein>
<evidence type="ECO:0000256" key="2">
    <source>
        <dbReference type="ARBA" id="ARBA00022692"/>
    </source>
</evidence>
<dbReference type="PANTHER" id="PTHR12714">
    <property type="entry name" value="PROTEIN-S ISOPRENYLCYSTEINE O-METHYLTRANSFERASE"/>
    <property type="match status" value="1"/>
</dbReference>
<dbReference type="EMBL" id="LT629780">
    <property type="protein sequence ID" value="SDU05858.1"/>
    <property type="molecule type" value="Genomic_DNA"/>
</dbReference>
<dbReference type="AlphaFoldDB" id="A0A1H2FFW5"/>
<evidence type="ECO:0000256" key="3">
    <source>
        <dbReference type="ARBA" id="ARBA00022989"/>
    </source>
</evidence>
<dbReference type="RefSeq" id="WP_231975279.1">
    <property type="nucleotide sequence ID" value="NZ_LT629780.1"/>
</dbReference>
<keyword evidence="2 5" id="KW-0812">Transmembrane</keyword>
<keyword evidence="4 5" id="KW-0472">Membrane</keyword>
<evidence type="ECO:0000256" key="4">
    <source>
        <dbReference type="ARBA" id="ARBA00023136"/>
    </source>
</evidence>
<dbReference type="GO" id="GO:0032259">
    <property type="term" value="P:methylation"/>
    <property type="evidence" value="ECO:0007669"/>
    <property type="project" value="UniProtKB-KW"/>
</dbReference>
<gene>
    <name evidence="6" type="ORF">SAMN05216580_1174</name>
</gene>
<dbReference type="Pfam" id="PF04191">
    <property type="entry name" value="PEMT"/>
    <property type="match status" value="1"/>
</dbReference>
<reference evidence="7" key="1">
    <citation type="submission" date="2016-10" db="EMBL/GenBank/DDBJ databases">
        <authorList>
            <person name="Varghese N."/>
            <person name="Submissions S."/>
        </authorList>
    </citation>
    <scope>NUCLEOTIDE SEQUENCE [LARGE SCALE GENOMIC DNA]</scope>
    <source>
        <strain evidence="7">CCTCC 2012022</strain>
    </source>
</reference>
<evidence type="ECO:0000313" key="7">
    <source>
        <dbReference type="Proteomes" id="UP000243063"/>
    </source>
</evidence>